<accession>A0A3G6IZV0</accession>
<dbReference type="KEGG" id="cgk:CGERO_04980"/>
<comment type="caution">
    <text evidence="1">Lacks conserved residue(s) required for the propagation of feature annotation.</text>
</comment>
<keyword evidence="1" id="KW-0479">Metal-binding</keyword>
<feature type="binding site" evidence="1">
    <location>
        <position position="225"/>
    </location>
    <ligand>
        <name>ATP</name>
        <dbReference type="ChEBI" id="CHEBI:30616"/>
    </ligand>
</feature>
<dbReference type="SUPFAM" id="SSF56042">
    <property type="entry name" value="PurM C-terminal domain-like"/>
    <property type="match status" value="1"/>
</dbReference>
<dbReference type="CDD" id="cd02194">
    <property type="entry name" value="ThiL"/>
    <property type="match status" value="1"/>
</dbReference>
<reference evidence="3 4" key="1">
    <citation type="submission" date="2018-11" db="EMBL/GenBank/DDBJ databases">
        <authorList>
            <person name="Kleinhagauer T."/>
            <person name="Glaeser S.P."/>
            <person name="Spergser J."/>
            <person name="Ruckert C."/>
            <person name="Kaempfer P."/>
            <person name="Busse H.-J."/>
        </authorList>
    </citation>
    <scope>NUCLEOTIDE SEQUENCE [LARGE SCALE GENOMIC DNA]</scope>
    <source>
        <strain evidence="3 4">W8</strain>
    </source>
</reference>
<feature type="binding site" evidence="1">
    <location>
        <position position="60"/>
    </location>
    <ligand>
        <name>substrate</name>
    </ligand>
</feature>
<comment type="pathway">
    <text evidence="1">Cofactor biosynthesis; thiamine diphosphate biosynthesis; thiamine diphosphate from thiamine phosphate: step 1/1.</text>
</comment>
<feature type="binding site" evidence="1">
    <location>
        <begin position="129"/>
        <end position="130"/>
    </location>
    <ligand>
        <name>ATP</name>
        <dbReference type="ChEBI" id="CHEBI:30616"/>
    </ligand>
</feature>
<dbReference type="InterPro" id="IPR006283">
    <property type="entry name" value="ThiL-like"/>
</dbReference>
<dbReference type="EMBL" id="CP033897">
    <property type="protein sequence ID" value="AZA11309.1"/>
    <property type="molecule type" value="Genomic_DNA"/>
</dbReference>
<dbReference type="GO" id="GO:0009228">
    <property type="term" value="P:thiamine biosynthetic process"/>
    <property type="evidence" value="ECO:0007669"/>
    <property type="project" value="UniProtKB-KW"/>
</dbReference>
<feature type="binding site" evidence="1">
    <location>
        <position position="130"/>
    </location>
    <ligand>
        <name>Mg(2+)</name>
        <dbReference type="ChEBI" id="CHEBI:18420"/>
        <label>1</label>
    </ligand>
</feature>
<dbReference type="Gene3D" id="3.30.1330.10">
    <property type="entry name" value="PurM-like, N-terminal domain"/>
    <property type="match status" value="1"/>
</dbReference>
<dbReference type="GO" id="GO:0009030">
    <property type="term" value="F:thiamine-phosphate kinase activity"/>
    <property type="evidence" value="ECO:0007669"/>
    <property type="project" value="UniProtKB-UniRule"/>
</dbReference>
<protein>
    <recommendedName>
        <fullName evidence="1">Thiamine-monophosphate kinase</fullName>
        <shortName evidence="1">TMP kinase</shortName>
        <shortName evidence="1">Thiamine-phosphate kinase</shortName>
        <ecNumber evidence="1">2.7.4.16</ecNumber>
    </recommendedName>
</protein>
<feature type="binding site" evidence="1">
    <location>
        <position position="226"/>
    </location>
    <ligand>
        <name>Mg(2+)</name>
        <dbReference type="ChEBI" id="CHEBI:18420"/>
        <label>5</label>
    </ligand>
</feature>
<feature type="domain" description="PurM-like N-terminal" evidence="2">
    <location>
        <begin position="33"/>
        <end position="146"/>
    </location>
</feature>
<evidence type="ECO:0000313" key="4">
    <source>
        <dbReference type="Proteomes" id="UP000271587"/>
    </source>
</evidence>
<feature type="binding site" evidence="1">
    <location>
        <position position="319"/>
    </location>
    <ligand>
        <name>substrate</name>
    </ligand>
</feature>
<feature type="binding site" evidence="1">
    <location>
        <position position="51"/>
    </location>
    <ligand>
        <name>Mg(2+)</name>
        <dbReference type="ChEBI" id="CHEBI:18420"/>
        <label>4</label>
    </ligand>
</feature>
<name>A0A3G6IZV0_9CORY</name>
<keyword evidence="1" id="KW-0460">Magnesium</keyword>
<dbReference type="PIRSF" id="PIRSF005303">
    <property type="entry name" value="Thiam_monoph_kin"/>
    <property type="match status" value="1"/>
</dbReference>
<evidence type="ECO:0000259" key="2">
    <source>
        <dbReference type="Pfam" id="PF00586"/>
    </source>
</evidence>
<comment type="function">
    <text evidence="1">Catalyzes the ATP-dependent phosphorylation of thiamine-monophosphate (TMP) to form thiamine-pyrophosphate (TPP), the active form of vitamin B1.</text>
</comment>
<dbReference type="GO" id="GO:0005524">
    <property type="term" value="F:ATP binding"/>
    <property type="evidence" value="ECO:0007669"/>
    <property type="project" value="UniProtKB-UniRule"/>
</dbReference>
<keyword evidence="1" id="KW-0547">Nucleotide-binding</keyword>
<dbReference type="EC" id="2.7.4.16" evidence="1"/>
<sequence>MNTRQPLNPTLAEVGEREAINLIAAHAPSPRNGDDAAVLEHDAPNSQTVVSTDMLVQNRHFRLDWSTPAEIGKKAITQNFADVEAMGARPKAALLALSVPAHTRVQFVAELARGIGERVVEYGAELVGGDITDGDAVVISVTAVGQLGGSLPELCLDRARPGQHVVASGEIGASAAGLALLQRFGRDNIPEEFAPLVQSHCAAKVPPGRGFVARSAGVSSMTDNSDGLIVDTRNIARRSNVSINLFSDAIAPSELLYAAAELLQADPWEWVLQGGEDHTLIGTTTSAAPTGYRVIGRVDHRSEGEVLIDGKTPLFDGGWSSFATST</sequence>
<feature type="binding site" evidence="1">
    <location>
        <position position="52"/>
    </location>
    <ligand>
        <name>Mg(2+)</name>
        <dbReference type="ChEBI" id="CHEBI:18420"/>
        <label>1</label>
    </ligand>
</feature>
<keyword evidence="1 3" id="KW-0418">Kinase</keyword>
<dbReference type="Proteomes" id="UP000271587">
    <property type="component" value="Chromosome"/>
</dbReference>
<dbReference type="Gene3D" id="3.90.650.10">
    <property type="entry name" value="PurM-like C-terminal domain"/>
    <property type="match status" value="1"/>
</dbReference>
<dbReference type="NCBIfam" id="TIGR01379">
    <property type="entry name" value="thiL"/>
    <property type="match status" value="1"/>
</dbReference>
<dbReference type="HAMAP" id="MF_02128">
    <property type="entry name" value="TMP_kinase"/>
    <property type="match status" value="1"/>
</dbReference>
<comment type="miscellaneous">
    <text evidence="1">Reaction mechanism of ThiL seems to utilize a direct, inline transfer of the gamma-phosphate of ATP to TMP rather than a phosphorylated enzyme intermediate.</text>
</comment>
<dbReference type="NCBIfam" id="NF004351">
    <property type="entry name" value="PRK05731.1-4"/>
    <property type="match status" value="1"/>
</dbReference>
<comment type="catalytic activity">
    <reaction evidence="1">
        <text>thiamine phosphate + ATP = thiamine diphosphate + ADP</text>
        <dbReference type="Rhea" id="RHEA:15913"/>
        <dbReference type="ChEBI" id="CHEBI:30616"/>
        <dbReference type="ChEBI" id="CHEBI:37575"/>
        <dbReference type="ChEBI" id="CHEBI:58937"/>
        <dbReference type="ChEBI" id="CHEBI:456216"/>
        <dbReference type="EC" id="2.7.4.16"/>
    </reaction>
</comment>
<feature type="binding site" evidence="1">
    <location>
        <position position="35"/>
    </location>
    <ligand>
        <name>Mg(2+)</name>
        <dbReference type="ChEBI" id="CHEBI:18420"/>
        <label>4</label>
    </ligand>
</feature>
<dbReference type="PANTHER" id="PTHR30270">
    <property type="entry name" value="THIAMINE-MONOPHOSPHATE KINASE"/>
    <property type="match status" value="1"/>
</dbReference>
<organism evidence="3 4">
    <name type="scientific">Corynebacterium gerontici</name>
    <dbReference type="NCBI Taxonomy" id="2079234"/>
    <lineage>
        <taxon>Bacteria</taxon>
        <taxon>Bacillati</taxon>
        <taxon>Actinomycetota</taxon>
        <taxon>Actinomycetes</taxon>
        <taxon>Mycobacteriales</taxon>
        <taxon>Corynebacteriaceae</taxon>
        <taxon>Corynebacterium</taxon>
    </lineage>
</organism>
<dbReference type="InterPro" id="IPR036921">
    <property type="entry name" value="PurM-like_N_sf"/>
</dbReference>
<evidence type="ECO:0000256" key="1">
    <source>
        <dbReference type="HAMAP-Rule" id="MF_02128"/>
    </source>
</evidence>
<feature type="binding site" evidence="1">
    <location>
        <position position="82"/>
    </location>
    <ligand>
        <name>Mg(2+)</name>
        <dbReference type="ChEBI" id="CHEBI:18420"/>
        <label>2</label>
    </ligand>
</feature>
<dbReference type="InterPro" id="IPR036676">
    <property type="entry name" value="PurM-like_C_sf"/>
</dbReference>
<keyword evidence="4" id="KW-1185">Reference proteome</keyword>
<dbReference type="PANTHER" id="PTHR30270:SF0">
    <property type="entry name" value="THIAMINE-MONOPHOSPHATE KINASE"/>
    <property type="match status" value="1"/>
</dbReference>
<dbReference type="Pfam" id="PF00586">
    <property type="entry name" value="AIRS"/>
    <property type="match status" value="1"/>
</dbReference>
<feature type="binding site" evidence="1">
    <location>
        <position position="82"/>
    </location>
    <ligand>
        <name>Mg(2+)</name>
        <dbReference type="ChEBI" id="CHEBI:18420"/>
        <label>4</label>
    </ligand>
</feature>
<dbReference type="GO" id="GO:0000287">
    <property type="term" value="F:magnesium ion binding"/>
    <property type="evidence" value="ECO:0007669"/>
    <property type="project" value="UniProtKB-UniRule"/>
</dbReference>
<keyword evidence="1" id="KW-0784">Thiamine biosynthesis</keyword>
<feature type="binding site" evidence="1">
    <location>
        <position position="53"/>
    </location>
    <ligand>
        <name>Mg(2+)</name>
        <dbReference type="ChEBI" id="CHEBI:18420"/>
        <label>2</label>
    </ligand>
</feature>
<feature type="binding site" evidence="1">
    <location>
        <position position="223"/>
    </location>
    <ligand>
        <name>Mg(2+)</name>
        <dbReference type="ChEBI" id="CHEBI:18420"/>
        <label>3</label>
    </ligand>
</feature>
<dbReference type="GO" id="GO:0009229">
    <property type="term" value="P:thiamine diphosphate biosynthetic process"/>
    <property type="evidence" value="ECO:0007669"/>
    <property type="project" value="UniProtKB-UniRule"/>
</dbReference>
<keyword evidence="1 3" id="KW-0808">Transferase</keyword>
<feature type="binding site" evidence="1">
    <location>
        <position position="53"/>
    </location>
    <ligand>
        <name>Mg(2+)</name>
        <dbReference type="ChEBI" id="CHEBI:18420"/>
        <label>1</label>
    </ligand>
</feature>
<dbReference type="OrthoDB" id="9802811at2"/>
<dbReference type="InterPro" id="IPR016188">
    <property type="entry name" value="PurM-like_N"/>
</dbReference>
<feature type="binding site" evidence="1">
    <location>
        <position position="276"/>
    </location>
    <ligand>
        <name>substrate</name>
    </ligand>
</feature>
<dbReference type="SUPFAM" id="SSF55326">
    <property type="entry name" value="PurM N-terminal domain-like"/>
    <property type="match status" value="1"/>
</dbReference>
<dbReference type="RefSeq" id="WP_123933805.1">
    <property type="nucleotide sequence ID" value="NZ_CP033897.1"/>
</dbReference>
<dbReference type="AlphaFoldDB" id="A0A3G6IZV0"/>
<dbReference type="UniPathway" id="UPA00060">
    <property type="reaction ID" value="UER00142"/>
</dbReference>
<gene>
    <name evidence="1 3" type="primary">thiL</name>
    <name evidence="3" type="ORF">CGERO_04980</name>
</gene>
<feature type="binding site" evidence="1">
    <location>
        <position position="35"/>
    </location>
    <ligand>
        <name>Mg(2+)</name>
        <dbReference type="ChEBI" id="CHEBI:18420"/>
        <label>3</label>
    </ligand>
</feature>
<proteinExistence type="inferred from homology"/>
<evidence type="ECO:0000313" key="3">
    <source>
        <dbReference type="EMBL" id="AZA11309.1"/>
    </source>
</evidence>
<keyword evidence="1" id="KW-0067">ATP-binding</keyword>
<comment type="similarity">
    <text evidence="1">Belongs to the thiamine-monophosphate kinase family.</text>
</comment>
<feature type="binding site" evidence="1">
    <location>
        <position position="82"/>
    </location>
    <ligand>
        <name>Mg(2+)</name>
        <dbReference type="ChEBI" id="CHEBI:18420"/>
        <label>3</label>
    </ligand>
</feature>